<evidence type="ECO:0000313" key="3">
    <source>
        <dbReference type="Proteomes" id="UP000258434"/>
    </source>
</evidence>
<keyword evidence="3" id="KW-1185">Reference proteome</keyword>
<evidence type="ECO:0000313" key="2">
    <source>
        <dbReference type="EMBL" id="AXH48965.1"/>
    </source>
</evidence>
<dbReference type="GeneID" id="54997727"/>
<organism evidence="2 3">
    <name type="scientific">Gordonia phage Apricot</name>
    <dbReference type="NCBI Taxonomy" id="2250319"/>
    <lineage>
        <taxon>Viruses</taxon>
        <taxon>Duplodnaviria</taxon>
        <taxon>Heunggongvirae</taxon>
        <taxon>Uroviricota</taxon>
        <taxon>Caudoviricetes</taxon>
        <taxon>Apricotvirus</taxon>
        <taxon>Apricotvirus apricot</taxon>
    </lineage>
</organism>
<dbReference type="EMBL" id="MH536812">
    <property type="protein sequence ID" value="AXH48965.1"/>
    <property type="molecule type" value="Genomic_DNA"/>
</dbReference>
<gene>
    <name evidence="2" type="primary">5</name>
    <name evidence="2" type="ORF">SEA_APRICOT_5</name>
</gene>
<evidence type="ECO:0000256" key="1">
    <source>
        <dbReference type="SAM" id="MobiDB-lite"/>
    </source>
</evidence>
<feature type="region of interest" description="Disordered" evidence="1">
    <location>
        <begin position="1"/>
        <end position="27"/>
    </location>
</feature>
<feature type="region of interest" description="Disordered" evidence="1">
    <location>
        <begin position="130"/>
        <end position="171"/>
    </location>
</feature>
<dbReference type="RefSeq" id="YP_009806853.1">
    <property type="nucleotide sequence ID" value="NC_048018.1"/>
</dbReference>
<sequence length="171" mass="18349">MTDPVNNPADPAGGGNSEPIRLPDDHPLVTAFSAQKERNSGLQSQIDSLTTELEKAKTAKPDSGVPEWQQKFDELQTELTAEREAREKAEQQAQNATIAQLRSDRAAEKGLPAALAKKLAGTTQEEIDAEIDELLPFIGSGPKPNPQQGNPSRGRGGSLSAGRARYAETHK</sequence>
<protein>
    <recommendedName>
        <fullName evidence="4">Scaffolding protein</fullName>
    </recommendedName>
</protein>
<evidence type="ECO:0008006" key="4">
    <source>
        <dbReference type="Google" id="ProtNLM"/>
    </source>
</evidence>
<name>A0A345L113_9CAUD</name>
<accession>A0A345L113</accession>
<feature type="region of interest" description="Disordered" evidence="1">
    <location>
        <begin position="80"/>
        <end position="100"/>
    </location>
</feature>
<feature type="compositionally biased region" description="Basic and acidic residues" evidence="1">
    <location>
        <begin position="80"/>
        <end position="90"/>
    </location>
</feature>
<dbReference type="KEGG" id="vg:54997727"/>
<dbReference type="Proteomes" id="UP000258434">
    <property type="component" value="Segment"/>
</dbReference>
<proteinExistence type="predicted"/>
<reference evidence="3" key="1">
    <citation type="submission" date="2018-06" db="EMBL/GenBank/DDBJ databases">
        <authorList>
            <person name="Zhirakovskaya E."/>
        </authorList>
    </citation>
    <scope>NUCLEOTIDE SEQUENCE [LARGE SCALE GENOMIC DNA]</scope>
</reference>